<organism evidence="2 4">
    <name type="scientific">Chryseobacterium indoltheticum</name>
    <dbReference type="NCBI Taxonomy" id="254"/>
    <lineage>
        <taxon>Bacteria</taxon>
        <taxon>Pseudomonadati</taxon>
        <taxon>Bacteroidota</taxon>
        <taxon>Flavobacteriia</taxon>
        <taxon>Flavobacteriales</taxon>
        <taxon>Weeksellaceae</taxon>
        <taxon>Chryseobacterium group</taxon>
        <taxon>Chryseobacterium</taxon>
    </lineage>
</organism>
<proteinExistence type="predicted"/>
<dbReference type="EMBL" id="UFVS01000001">
    <property type="protein sequence ID" value="SUX42961.1"/>
    <property type="molecule type" value="Genomic_DNA"/>
</dbReference>
<dbReference type="EMBL" id="FTMF01000016">
    <property type="protein sequence ID" value="SIR29072.1"/>
    <property type="molecule type" value="Genomic_DNA"/>
</dbReference>
<accession>A0A381F8Q6</accession>
<evidence type="ECO:0000313" key="2">
    <source>
        <dbReference type="EMBL" id="SUX42961.1"/>
    </source>
</evidence>
<dbReference type="Proteomes" id="UP000255231">
    <property type="component" value="Unassembled WGS sequence"/>
</dbReference>
<evidence type="ECO:0000313" key="1">
    <source>
        <dbReference type="EMBL" id="SIR29072.1"/>
    </source>
</evidence>
<evidence type="ECO:0008006" key="5">
    <source>
        <dbReference type="Google" id="ProtNLM"/>
    </source>
</evidence>
<reference evidence="2 4" key="2">
    <citation type="submission" date="2018-06" db="EMBL/GenBank/DDBJ databases">
        <authorList>
            <consortium name="Pathogen Informatics"/>
            <person name="Doyle S."/>
        </authorList>
    </citation>
    <scope>NUCLEOTIDE SEQUENCE [LARGE SCALE GENOMIC DNA]</scope>
    <source>
        <strain evidence="2 4">NCTC13560</strain>
    </source>
</reference>
<reference evidence="1 3" key="1">
    <citation type="submission" date="2017-01" db="EMBL/GenBank/DDBJ databases">
        <authorList>
            <person name="Varghese N."/>
            <person name="Submissions S."/>
        </authorList>
    </citation>
    <scope>NUCLEOTIDE SEQUENCE [LARGE SCALE GENOMIC DNA]</scope>
    <source>
        <strain evidence="1 3">ATCC 27950</strain>
    </source>
</reference>
<keyword evidence="3" id="KW-1185">Reference proteome</keyword>
<evidence type="ECO:0000313" key="3">
    <source>
        <dbReference type="Proteomes" id="UP000185725"/>
    </source>
</evidence>
<dbReference type="Proteomes" id="UP000185725">
    <property type="component" value="Unassembled WGS sequence"/>
</dbReference>
<dbReference type="KEGG" id="cil:EG358_05400"/>
<protein>
    <recommendedName>
        <fullName evidence="5">Rho-GAP domain-containing protein</fullName>
    </recommendedName>
</protein>
<sequence length="315" mass="37942">MNEEVAIIMSQSKRRLTRLKLLANFFENIDIIAIYIKTDIIHNLFNENQTLDFNKLELFHLQYTDSLIELLTKIKKKKENDLLAVINEININNRYIASFEEKKTDSFETDRKIYSGLFSEHLRNLYKDLTENRATLNWNDVLYFHKKYAAEFYRTEVEHEKLKPRSVPFYQYQDYCIERKLLGKLNIQNFKVRFVCGYRIERDEYELFKIFQSDEHFIFNVEEKKMYLIDDEDLSALNTDENESNQITIINQLKRKNEDLNETMEFKKKELSPEVELVLKDYLRNIESVDIMSKIFDVNEETNILRAMLNLNLNN</sequence>
<gene>
    <name evidence="2" type="ORF">NCTC13560_01685</name>
    <name evidence="1" type="ORF">SAMN05421682_11692</name>
</gene>
<evidence type="ECO:0000313" key="4">
    <source>
        <dbReference type="Proteomes" id="UP000255231"/>
    </source>
</evidence>
<name>A0A381F8Q6_9FLAO</name>
<dbReference type="AlphaFoldDB" id="A0A381F8Q6"/>